<reference evidence="1 2" key="1">
    <citation type="submission" date="2019-09" db="EMBL/GenBank/DDBJ databases">
        <title>Complete genome sequence of Francisella marina E103-15.</title>
        <authorList>
            <person name="Tekedar H.C."/>
            <person name="Griffin M.J."/>
            <person name="Waldbieser G.C."/>
            <person name="Soto E."/>
        </authorList>
    </citation>
    <scope>NUCLEOTIDE SEQUENCE [LARGE SCALE GENOMIC DNA]</scope>
    <source>
        <strain evidence="1 2">E103-15</strain>
    </source>
</reference>
<protein>
    <recommendedName>
        <fullName evidence="3">Head decoration protein</fullName>
    </recommendedName>
</protein>
<evidence type="ECO:0008006" key="3">
    <source>
        <dbReference type="Google" id="ProtNLM"/>
    </source>
</evidence>
<evidence type="ECO:0000313" key="1">
    <source>
        <dbReference type="EMBL" id="QEO57543.1"/>
    </source>
</evidence>
<organism evidence="1 2">
    <name type="scientific">Francisella marina</name>
    <dbReference type="NCBI Taxonomy" id="2249302"/>
    <lineage>
        <taxon>Bacteria</taxon>
        <taxon>Pseudomonadati</taxon>
        <taxon>Pseudomonadota</taxon>
        <taxon>Gammaproteobacteria</taxon>
        <taxon>Thiotrichales</taxon>
        <taxon>Francisellaceae</taxon>
        <taxon>Francisella</taxon>
    </lineage>
</organism>
<evidence type="ECO:0000313" key="2">
    <source>
        <dbReference type="Proteomes" id="UP000322509"/>
    </source>
</evidence>
<dbReference type="RefSeq" id="WP_149368723.1">
    <property type="nucleotide sequence ID" value="NZ_CP043550.1"/>
</dbReference>
<sequence>MAVLNKKQLQTVDTSRPNGTGSSIDSGIILYGKFDLPQTLVVEACSTGADIDITTGNAPATIDGEALATGKEYLLKDQADATKNGVYKLVAGNTLVRTDMFETLAPENKIVGVKVIKGTANADKMFIITNDDPVIDTDNISFVDVQSTISTDASYLSREFVSGSALASKKMFGLDVSNQMQLAQATTSLANITGMTIGTSTGSGENVLSATEGTIDGVTDYNGDPLVKDKVYCLSTTAGEIAQHDDAQFTSGIYKQVVGKAISTTALELIKTGIYEVVI</sequence>
<dbReference type="EMBL" id="CP043550">
    <property type="protein sequence ID" value="QEO57543.1"/>
    <property type="molecule type" value="Genomic_DNA"/>
</dbReference>
<keyword evidence="2" id="KW-1185">Reference proteome</keyword>
<gene>
    <name evidence="1" type="ORF">F0R74_06645</name>
</gene>
<name>A0ABX5ZHJ7_9GAMM</name>
<accession>A0ABX5ZHJ7</accession>
<dbReference type="Proteomes" id="UP000322509">
    <property type="component" value="Chromosome"/>
</dbReference>
<proteinExistence type="predicted"/>